<gene>
    <name evidence="3" type="ORF">MPL3365_180152</name>
    <name evidence="2" type="ORF">MPLDJ20_230062</name>
</gene>
<evidence type="ECO:0000313" key="4">
    <source>
        <dbReference type="Proteomes" id="UP000046122"/>
    </source>
</evidence>
<accession>A0A090F3U0</accession>
<evidence type="ECO:0000313" key="2">
    <source>
        <dbReference type="EMBL" id="CDX38398.1"/>
    </source>
</evidence>
<dbReference type="Proteomes" id="UP000046373">
    <property type="component" value="Unassembled WGS sequence"/>
</dbReference>
<protein>
    <submittedName>
        <fullName evidence="2">Uncharacterized protein</fullName>
    </submittedName>
</protein>
<evidence type="ECO:0000256" key="1">
    <source>
        <dbReference type="SAM" id="MobiDB-lite"/>
    </source>
</evidence>
<evidence type="ECO:0000313" key="5">
    <source>
        <dbReference type="Proteomes" id="UP000046373"/>
    </source>
</evidence>
<name>A0A090F3U0_MESPL</name>
<evidence type="ECO:0000313" key="3">
    <source>
        <dbReference type="EMBL" id="CDX53486.1"/>
    </source>
</evidence>
<feature type="region of interest" description="Disordered" evidence="1">
    <location>
        <begin position="61"/>
        <end position="87"/>
    </location>
</feature>
<organism evidence="2 5">
    <name type="scientific">Mesorhizobium plurifarium</name>
    <dbReference type="NCBI Taxonomy" id="69974"/>
    <lineage>
        <taxon>Bacteria</taxon>
        <taxon>Pseudomonadati</taxon>
        <taxon>Pseudomonadota</taxon>
        <taxon>Alphaproteobacteria</taxon>
        <taxon>Hyphomicrobiales</taxon>
        <taxon>Phyllobacteriaceae</taxon>
        <taxon>Mesorhizobium</taxon>
    </lineage>
</organism>
<dbReference type="Proteomes" id="UP000046122">
    <property type="component" value="Unassembled WGS sequence"/>
</dbReference>
<proteinExistence type="predicted"/>
<sequence length="87" mass="10078">MVVVPSIVIEKPAAPVGIALDVSKTKWNKYFTNQAFWFFRSEASVRTEEEAFQSNWRRRMAAGRDSPGKPGIPVQWVQPDTKWRRIK</sequence>
<dbReference type="EMBL" id="CCNE01000010">
    <property type="protein sequence ID" value="CDX53486.1"/>
    <property type="molecule type" value="Genomic_DNA"/>
</dbReference>
<reference evidence="4 5" key="1">
    <citation type="submission" date="2014-08" db="EMBL/GenBank/DDBJ databases">
        <authorList>
            <person name="Moulin Lionel"/>
        </authorList>
    </citation>
    <scope>NUCLEOTIDE SEQUENCE [LARGE SCALE GENOMIC DNA]</scope>
</reference>
<dbReference type="AlphaFoldDB" id="A0A090F3U0"/>
<dbReference type="EMBL" id="CCNB01000016">
    <property type="protein sequence ID" value="CDX38398.1"/>
    <property type="molecule type" value="Genomic_DNA"/>
</dbReference>